<feature type="domain" description="Ferritin/DPS" evidence="3">
    <location>
        <begin position="28"/>
        <end position="162"/>
    </location>
</feature>
<dbReference type="PANTHER" id="PTHR42932">
    <property type="entry name" value="GENERAL STRESS PROTEIN 20U"/>
    <property type="match status" value="1"/>
</dbReference>
<evidence type="ECO:0000256" key="2">
    <source>
        <dbReference type="RuleBase" id="RU003875"/>
    </source>
</evidence>
<keyword evidence="5" id="KW-1185">Reference proteome</keyword>
<name>A0A554VLS1_9FLAO</name>
<dbReference type="Proteomes" id="UP000318833">
    <property type="component" value="Unassembled WGS sequence"/>
</dbReference>
<evidence type="ECO:0000256" key="1">
    <source>
        <dbReference type="ARBA" id="ARBA00009497"/>
    </source>
</evidence>
<gene>
    <name evidence="4" type="ORF">FOF46_09645</name>
</gene>
<dbReference type="PIRSF" id="PIRSF005900">
    <property type="entry name" value="Dps"/>
    <property type="match status" value="1"/>
</dbReference>
<proteinExistence type="inferred from homology"/>
<dbReference type="Gene3D" id="1.20.1260.10">
    <property type="match status" value="1"/>
</dbReference>
<dbReference type="PROSITE" id="PS00818">
    <property type="entry name" value="DPS_1"/>
    <property type="match status" value="1"/>
</dbReference>
<dbReference type="RefSeq" id="WP_143916300.1">
    <property type="nucleotide sequence ID" value="NZ_CANMIK010000016.1"/>
</dbReference>
<dbReference type="InterPro" id="IPR002177">
    <property type="entry name" value="DPS_DNA-bd"/>
</dbReference>
<dbReference type="Pfam" id="PF00210">
    <property type="entry name" value="Ferritin"/>
    <property type="match status" value="1"/>
</dbReference>
<dbReference type="InterPro" id="IPR023188">
    <property type="entry name" value="DPS_DNA-bd_CS"/>
</dbReference>
<reference evidence="4 5" key="1">
    <citation type="submission" date="2019-07" db="EMBL/GenBank/DDBJ databases">
        <title>The draft genome sequence of Aquimarina algiphila M91.</title>
        <authorList>
            <person name="Meng X."/>
        </authorList>
    </citation>
    <scope>NUCLEOTIDE SEQUENCE [LARGE SCALE GENOMIC DNA]</scope>
    <source>
        <strain evidence="4 5">M91</strain>
    </source>
</reference>
<organism evidence="4 5">
    <name type="scientific">Aquimarina algiphila</name>
    <dbReference type="NCBI Taxonomy" id="2047982"/>
    <lineage>
        <taxon>Bacteria</taxon>
        <taxon>Pseudomonadati</taxon>
        <taxon>Bacteroidota</taxon>
        <taxon>Flavobacteriia</taxon>
        <taxon>Flavobacteriales</taxon>
        <taxon>Flavobacteriaceae</taxon>
        <taxon>Aquimarina</taxon>
    </lineage>
</organism>
<dbReference type="GO" id="GO:0016722">
    <property type="term" value="F:oxidoreductase activity, acting on metal ions"/>
    <property type="evidence" value="ECO:0007669"/>
    <property type="project" value="InterPro"/>
</dbReference>
<evidence type="ECO:0000313" key="4">
    <source>
        <dbReference type="EMBL" id="TSE09125.1"/>
    </source>
</evidence>
<dbReference type="SUPFAM" id="SSF47240">
    <property type="entry name" value="Ferritin-like"/>
    <property type="match status" value="1"/>
</dbReference>
<dbReference type="GO" id="GO:0008199">
    <property type="term" value="F:ferric iron binding"/>
    <property type="evidence" value="ECO:0007669"/>
    <property type="project" value="InterPro"/>
</dbReference>
<dbReference type="CDD" id="cd01043">
    <property type="entry name" value="DPS"/>
    <property type="match status" value="1"/>
</dbReference>
<comment type="caution">
    <text evidence="4">The sequence shown here is derived from an EMBL/GenBank/DDBJ whole genome shotgun (WGS) entry which is preliminary data.</text>
</comment>
<dbReference type="PRINTS" id="PR01346">
    <property type="entry name" value="HELNAPAPROT"/>
</dbReference>
<dbReference type="InterPro" id="IPR009078">
    <property type="entry name" value="Ferritin-like_SF"/>
</dbReference>
<evidence type="ECO:0000259" key="3">
    <source>
        <dbReference type="Pfam" id="PF00210"/>
    </source>
</evidence>
<evidence type="ECO:0000313" key="5">
    <source>
        <dbReference type="Proteomes" id="UP000318833"/>
    </source>
</evidence>
<accession>A0A554VLS1</accession>
<sequence>MTETIKKQKSFKKLGFSYLETAEIVVSLNKLLANYTVHYHKLRTFHWNVDGRDFFELHEQFEIEHNAVKEQTDTIAERIRVFGLKPRYTLQQHLNIANLKEQEKDLAPIEMVQETLNDFRIIHDSLLDVLDASLQSGDTVTEEIITQFMRRLEKRHWMFTAWAKV</sequence>
<comment type="similarity">
    <text evidence="1 2">Belongs to the Dps family.</text>
</comment>
<dbReference type="EMBL" id="VLNR01000016">
    <property type="protein sequence ID" value="TSE09125.1"/>
    <property type="molecule type" value="Genomic_DNA"/>
</dbReference>
<dbReference type="AlphaFoldDB" id="A0A554VLS1"/>
<dbReference type="OrthoDB" id="9797023at2"/>
<dbReference type="PANTHER" id="PTHR42932:SF1">
    <property type="entry name" value="GENERAL STRESS PROTEIN 20U"/>
    <property type="match status" value="1"/>
</dbReference>
<dbReference type="InterPro" id="IPR012347">
    <property type="entry name" value="Ferritin-like"/>
</dbReference>
<dbReference type="InterPro" id="IPR008331">
    <property type="entry name" value="Ferritin_DPS_dom"/>
</dbReference>
<protein>
    <submittedName>
        <fullName evidence="4">DNA starvation/stationary phase protection protein</fullName>
    </submittedName>
</protein>